<organism evidence="2 3">
    <name type="scientific">Aspergillus fumigatiaffinis</name>
    <dbReference type="NCBI Taxonomy" id="340414"/>
    <lineage>
        <taxon>Eukaryota</taxon>
        <taxon>Fungi</taxon>
        <taxon>Dikarya</taxon>
        <taxon>Ascomycota</taxon>
        <taxon>Pezizomycotina</taxon>
        <taxon>Eurotiomycetes</taxon>
        <taxon>Eurotiomycetidae</taxon>
        <taxon>Eurotiales</taxon>
        <taxon>Aspergillaceae</taxon>
        <taxon>Aspergillus</taxon>
        <taxon>Aspergillus subgen. Fumigati</taxon>
    </lineage>
</organism>
<keyword evidence="3" id="KW-1185">Reference proteome</keyword>
<feature type="compositionally biased region" description="Basic and acidic residues" evidence="1">
    <location>
        <begin position="91"/>
        <end position="103"/>
    </location>
</feature>
<evidence type="ECO:0000256" key="1">
    <source>
        <dbReference type="SAM" id="MobiDB-lite"/>
    </source>
</evidence>
<reference evidence="2" key="1">
    <citation type="journal article" date="2020" name="bioRxiv">
        <title>Genomic and phenotypic heterogeneity of clinical isolates of the human pathogens Aspergillus fumigatus, Aspergillus lentulus and Aspergillus fumigatiaffinis.</title>
        <authorList>
            <person name="dos Santos R.A.C."/>
            <person name="Steenwyk J.L."/>
            <person name="Rivero-Menendez O."/>
            <person name="Mead M.E."/>
            <person name="Silva L.P."/>
            <person name="Bastos R.W."/>
            <person name="Alastruey-Izquierdo A."/>
            <person name="Goldman G.H."/>
            <person name="Rokas A."/>
        </authorList>
    </citation>
    <scope>NUCLEOTIDE SEQUENCE</scope>
    <source>
        <strain evidence="2">CNM-CM6805</strain>
    </source>
</reference>
<comment type="caution">
    <text evidence="2">The sequence shown here is derived from an EMBL/GenBank/DDBJ whole genome shotgun (WGS) entry which is preliminary data.</text>
</comment>
<dbReference type="OrthoDB" id="4467949at2759"/>
<dbReference type="EMBL" id="JAAAPX010000093">
    <property type="protein sequence ID" value="KAF4232246.1"/>
    <property type="molecule type" value="Genomic_DNA"/>
</dbReference>
<sequence length="121" mass="13855">MTTRNLNRTWRDVVVDQYTADFDADVPFPVRYLINADVWKKDIFIEIPTKIPVETLRRSVLTFVRAKRLDSDPAYRDENISVRARVSYVERQAREANKQHDDSGSGSQDSTAVAGNAQDSH</sequence>
<evidence type="ECO:0000313" key="2">
    <source>
        <dbReference type="EMBL" id="KAF4232246.1"/>
    </source>
</evidence>
<reference evidence="2" key="2">
    <citation type="submission" date="2020-04" db="EMBL/GenBank/DDBJ databases">
        <authorList>
            <person name="Santos R.A.C."/>
            <person name="Steenwyk J.L."/>
            <person name="Rivero-Menendez O."/>
            <person name="Mead M.E."/>
            <person name="Silva L.P."/>
            <person name="Bastos R.W."/>
            <person name="Alastruey-Izquierdo A."/>
            <person name="Goldman G.H."/>
            <person name="Rokas A."/>
        </authorList>
    </citation>
    <scope>NUCLEOTIDE SEQUENCE</scope>
    <source>
        <strain evidence="2">CNM-CM6805</strain>
    </source>
</reference>
<gene>
    <name evidence="2" type="ORF">CNMCM6805_010082</name>
</gene>
<evidence type="ECO:0000313" key="3">
    <source>
        <dbReference type="Proteomes" id="UP000653565"/>
    </source>
</evidence>
<feature type="region of interest" description="Disordered" evidence="1">
    <location>
        <begin position="91"/>
        <end position="121"/>
    </location>
</feature>
<name>A0A8H4GXM9_9EURO</name>
<feature type="compositionally biased region" description="Polar residues" evidence="1">
    <location>
        <begin position="111"/>
        <end position="121"/>
    </location>
</feature>
<protein>
    <submittedName>
        <fullName evidence="2">Uncharacterized protein</fullName>
    </submittedName>
</protein>
<accession>A0A8H4GXM9</accession>
<dbReference type="Proteomes" id="UP000653565">
    <property type="component" value="Unassembled WGS sequence"/>
</dbReference>
<proteinExistence type="predicted"/>
<dbReference type="AlphaFoldDB" id="A0A8H4GXM9"/>